<sequence length="292" mass="32227">MSFTTNSGGTSSCVSGSTERSCGQWTCIPKLCHNYLAHSSSTHLPKTSSEEDMIGSNYPSLANATDINFFHNDFGKACGFDCSSTEADIRKVGYWTPDEGTVRQGAIQFGSTQHHHHHLLYADSHASWTEEPIGDKHSISQLDPMPMVGAPGLVPKKQKAYAVDRQRRQRIADNLKALHELLPNPAEGTQANVLDDIIDYVKYLQLQIKELSGTKLQSESTAIPFIFHEGYGHYIEQQMLNEPLEEMMGKLLEENPAAASQLLESKGLYLIPLNLVEDLSQAMQMFGGSALV</sequence>
<comment type="subcellular location">
    <subcellularLocation>
        <location evidence="1">Nucleus</location>
    </subcellularLocation>
</comment>
<dbReference type="PANTHER" id="PTHR16223">
    <property type="entry name" value="TRANSCRIPTION FACTOR BHLH83-RELATED"/>
    <property type="match status" value="1"/>
</dbReference>
<reference evidence="7 8" key="1">
    <citation type="submission" date="2024-01" db="EMBL/GenBank/DDBJ databases">
        <title>The genomes of 5 underutilized Papilionoideae crops provide insights into root nodulation and disease resistanc.</title>
        <authorList>
            <person name="Yuan L."/>
        </authorList>
    </citation>
    <scope>NUCLEOTIDE SEQUENCE [LARGE SCALE GENOMIC DNA]</scope>
    <source>
        <strain evidence="7">ZHUSHIDOU_FW_LH</strain>
        <tissue evidence="7">Leaf</tissue>
    </source>
</reference>
<dbReference type="CDD" id="cd11393">
    <property type="entry name" value="bHLH_AtbHLH_like"/>
    <property type="match status" value="1"/>
</dbReference>
<proteinExistence type="predicted"/>
<accession>A0AAN9DY93</accession>
<evidence type="ECO:0000256" key="2">
    <source>
        <dbReference type="ARBA" id="ARBA00023015"/>
    </source>
</evidence>
<dbReference type="GO" id="GO:0000978">
    <property type="term" value="F:RNA polymerase II cis-regulatory region sequence-specific DNA binding"/>
    <property type="evidence" value="ECO:0007669"/>
    <property type="project" value="TreeGrafter"/>
</dbReference>
<keyword evidence="8" id="KW-1185">Reference proteome</keyword>
<dbReference type="SMART" id="SM00353">
    <property type="entry name" value="HLH"/>
    <property type="match status" value="1"/>
</dbReference>
<feature type="domain" description="BHLH" evidence="6">
    <location>
        <begin position="155"/>
        <end position="204"/>
    </location>
</feature>
<dbReference type="InterPro" id="IPR045843">
    <property type="entry name" value="IND-like"/>
</dbReference>
<evidence type="ECO:0000259" key="6">
    <source>
        <dbReference type="PROSITE" id="PS50888"/>
    </source>
</evidence>
<evidence type="ECO:0000256" key="1">
    <source>
        <dbReference type="ARBA" id="ARBA00004123"/>
    </source>
</evidence>
<dbReference type="GO" id="GO:0005634">
    <property type="term" value="C:nucleus"/>
    <property type="evidence" value="ECO:0007669"/>
    <property type="project" value="UniProtKB-SubCell"/>
</dbReference>
<gene>
    <name evidence="7" type="ORF">RIF29_37761</name>
</gene>
<comment type="caution">
    <text evidence="7">The sequence shown here is derived from an EMBL/GenBank/DDBJ whole genome shotgun (WGS) entry which is preliminary data.</text>
</comment>
<keyword evidence="2" id="KW-0805">Transcription regulation</keyword>
<dbReference type="Proteomes" id="UP001372338">
    <property type="component" value="Unassembled WGS sequence"/>
</dbReference>
<organism evidence="7 8">
    <name type="scientific">Crotalaria pallida</name>
    <name type="common">Smooth rattlebox</name>
    <name type="synonym">Crotalaria striata</name>
    <dbReference type="NCBI Taxonomy" id="3830"/>
    <lineage>
        <taxon>Eukaryota</taxon>
        <taxon>Viridiplantae</taxon>
        <taxon>Streptophyta</taxon>
        <taxon>Embryophyta</taxon>
        <taxon>Tracheophyta</taxon>
        <taxon>Spermatophyta</taxon>
        <taxon>Magnoliopsida</taxon>
        <taxon>eudicotyledons</taxon>
        <taxon>Gunneridae</taxon>
        <taxon>Pentapetalae</taxon>
        <taxon>rosids</taxon>
        <taxon>fabids</taxon>
        <taxon>Fabales</taxon>
        <taxon>Fabaceae</taxon>
        <taxon>Papilionoideae</taxon>
        <taxon>50 kb inversion clade</taxon>
        <taxon>genistoids sensu lato</taxon>
        <taxon>core genistoids</taxon>
        <taxon>Crotalarieae</taxon>
        <taxon>Crotalaria</taxon>
    </lineage>
</organism>
<dbReference type="InterPro" id="IPR036638">
    <property type="entry name" value="HLH_DNA-bd_sf"/>
</dbReference>
<dbReference type="GO" id="GO:0046983">
    <property type="term" value="F:protein dimerization activity"/>
    <property type="evidence" value="ECO:0007669"/>
    <property type="project" value="InterPro"/>
</dbReference>
<dbReference type="Pfam" id="PF00010">
    <property type="entry name" value="HLH"/>
    <property type="match status" value="1"/>
</dbReference>
<protein>
    <recommendedName>
        <fullName evidence="6">BHLH domain-containing protein</fullName>
    </recommendedName>
</protein>
<dbReference type="PANTHER" id="PTHR16223:SF109">
    <property type="entry name" value="BHLH DOMAIN-CONTAINING PROTEIN"/>
    <property type="match status" value="1"/>
</dbReference>
<evidence type="ECO:0000256" key="3">
    <source>
        <dbReference type="ARBA" id="ARBA00023125"/>
    </source>
</evidence>
<keyword evidence="4" id="KW-0804">Transcription</keyword>
<evidence type="ECO:0000256" key="5">
    <source>
        <dbReference type="ARBA" id="ARBA00023242"/>
    </source>
</evidence>
<dbReference type="EMBL" id="JAYWIO010000008">
    <property type="protein sequence ID" value="KAK7242979.1"/>
    <property type="molecule type" value="Genomic_DNA"/>
</dbReference>
<keyword evidence="3" id="KW-0238">DNA-binding</keyword>
<dbReference type="InterPro" id="IPR011598">
    <property type="entry name" value="bHLH_dom"/>
</dbReference>
<dbReference type="InterPro" id="IPR045239">
    <property type="entry name" value="bHLH95_bHLH"/>
</dbReference>
<dbReference type="GO" id="GO:0000981">
    <property type="term" value="F:DNA-binding transcription factor activity, RNA polymerase II-specific"/>
    <property type="evidence" value="ECO:0007669"/>
    <property type="project" value="TreeGrafter"/>
</dbReference>
<dbReference type="PROSITE" id="PS50888">
    <property type="entry name" value="BHLH"/>
    <property type="match status" value="1"/>
</dbReference>
<dbReference type="Gene3D" id="4.10.280.10">
    <property type="entry name" value="Helix-loop-helix DNA-binding domain"/>
    <property type="match status" value="1"/>
</dbReference>
<evidence type="ECO:0000313" key="7">
    <source>
        <dbReference type="EMBL" id="KAK7242979.1"/>
    </source>
</evidence>
<dbReference type="SUPFAM" id="SSF47459">
    <property type="entry name" value="HLH, helix-loop-helix DNA-binding domain"/>
    <property type="match status" value="1"/>
</dbReference>
<keyword evidence="5" id="KW-0539">Nucleus</keyword>
<evidence type="ECO:0000256" key="4">
    <source>
        <dbReference type="ARBA" id="ARBA00023163"/>
    </source>
</evidence>
<dbReference type="AlphaFoldDB" id="A0AAN9DY93"/>
<name>A0AAN9DY93_CROPI</name>
<evidence type="ECO:0000313" key="8">
    <source>
        <dbReference type="Proteomes" id="UP001372338"/>
    </source>
</evidence>